<dbReference type="AlphaFoldDB" id="A0A023WZT4"/>
<name>A0A023WZT4_RUBRA</name>
<keyword evidence="1" id="KW-0472">Membrane</keyword>
<keyword evidence="1" id="KW-1133">Transmembrane helix</keyword>
<dbReference type="Proteomes" id="UP001281130">
    <property type="component" value="Unassembled WGS sequence"/>
</dbReference>
<dbReference type="EMBL" id="CP007514">
    <property type="protein sequence ID" value="AHY45553.1"/>
    <property type="molecule type" value="Genomic_DNA"/>
</dbReference>
<dbReference type="HOGENOM" id="CLU_1408162_0_0_11"/>
<sequence>MSIINRLIVIVVLAGLFLAGFFAVIHGLGVLGYQMSDLQNALNLQGVYSGIEGFVNGVEQGALTPAGIAVLAGLALLGLILLILELKPSRPRRVRMQNGTYVTRSAVSDEVKQAAEGTRNVLSSNPKVKARRSSGAVVDLRADIRRGEDQKTVQNDLKRSVERRLADVGVPLGKLSINLNEADPRQTGTRVR</sequence>
<feature type="transmembrane region" description="Helical" evidence="1">
    <location>
        <begin position="7"/>
        <end position="33"/>
    </location>
</feature>
<accession>A0A023WZT4</accession>
<proteinExistence type="predicted"/>
<keyword evidence="4" id="KW-1185">Reference proteome</keyword>
<dbReference type="OrthoDB" id="5243893at2"/>
<feature type="transmembrane region" description="Helical" evidence="1">
    <location>
        <begin position="66"/>
        <end position="86"/>
    </location>
</feature>
<evidence type="ECO:0000256" key="1">
    <source>
        <dbReference type="SAM" id="Phobius"/>
    </source>
</evidence>
<gene>
    <name evidence="2" type="ORF">RradSPS_0270</name>
    <name evidence="3" type="ORF">SIL72_02875</name>
</gene>
<dbReference type="eggNOG" id="ENOG50343TI">
    <property type="taxonomic scope" value="Bacteria"/>
</dbReference>
<reference evidence="3" key="2">
    <citation type="submission" date="2023-11" db="EMBL/GenBank/DDBJ databases">
        <title>MicrobeMod: A computational toolkit for identifying prokaryotic methylation and restriction-modification with nanopore sequencing.</title>
        <authorList>
            <person name="Crits-Christoph A."/>
            <person name="Kang S.C."/>
            <person name="Lee H."/>
            <person name="Ostrov N."/>
        </authorList>
    </citation>
    <scope>NUCLEOTIDE SEQUENCE</scope>
    <source>
        <strain evidence="3">ATCC 51242</strain>
    </source>
</reference>
<dbReference type="KEGG" id="rrd:RradSPS_0270"/>
<protein>
    <submittedName>
        <fullName evidence="3">DUF6286 domain-containing protein</fullName>
    </submittedName>
</protein>
<evidence type="ECO:0000313" key="3">
    <source>
        <dbReference type="EMBL" id="MDX5892966.1"/>
    </source>
</evidence>
<evidence type="ECO:0000313" key="4">
    <source>
        <dbReference type="Proteomes" id="UP000025229"/>
    </source>
</evidence>
<dbReference type="RefSeq" id="WP_038680167.1">
    <property type="nucleotide sequence ID" value="NZ_CP007514.1"/>
</dbReference>
<keyword evidence="1" id="KW-0812">Transmembrane</keyword>
<evidence type="ECO:0000313" key="2">
    <source>
        <dbReference type="EMBL" id="AHY45553.1"/>
    </source>
</evidence>
<dbReference type="Proteomes" id="UP000025229">
    <property type="component" value="Chromosome"/>
</dbReference>
<dbReference type="STRING" id="42256.RradSPS_0270"/>
<organism evidence="2 4">
    <name type="scientific">Rubrobacter radiotolerans</name>
    <name type="common">Arthrobacter radiotolerans</name>
    <dbReference type="NCBI Taxonomy" id="42256"/>
    <lineage>
        <taxon>Bacteria</taxon>
        <taxon>Bacillati</taxon>
        <taxon>Actinomycetota</taxon>
        <taxon>Rubrobacteria</taxon>
        <taxon>Rubrobacterales</taxon>
        <taxon>Rubrobacteraceae</taxon>
        <taxon>Rubrobacter</taxon>
    </lineage>
</organism>
<reference evidence="2 4" key="1">
    <citation type="submission" date="2014-03" db="EMBL/GenBank/DDBJ databases">
        <title>Complete genome sequence of the Radio-Resistant Rubrobacter radiotolerans RSPS-4.</title>
        <authorList>
            <person name="Egas C.C."/>
            <person name="Barroso C.C."/>
            <person name="Froufe H.J.C."/>
            <person name="Pacheco J.J."/>
            <person name="Albuquerque L.L."/>
            <person name="da Costa M.M.S."/>
        </authorList>
    </citation>
    <scope>NUCLEOTIDE SEQUENCE [LARGE SCALE GENOMIC DNA]</scope>
    <source>
        <strain evidence="2 4">RSPS-4</strain>
    </source>
</reference>
<dbReference type="EMBL" id="JAWXXX010000001">
    <property type="protein sequence ID" value="MDX5892966.1"/>
    <property type="molecule type" value="Genomic_DNA"/>
</dbReference>